<dbReference type="InterPro" id="IPR021858">
    <property type="entry name" value="Fun_TF"/>
</dbReference>
<comment type="caution">
    <text evidence="1">The sequence shown here is derived from an EMBL/GenBank/DDBJ whole genome shotgun (WGS) entry which is preliminary data.</text>
</comment>
<dbReference type="AlphaFoldDB" id="A0A9W8Z5K6"/>
<keyword evidence="2" id="KW-1185">Reference proteome</keyword>
<dbReference type="Pfam" id="PF11951">
    <property type="entry name" value="Fungal_trans_2"/>
    <property type="match status" value="1"/>
</dbReference>
<dbReference type="Proteomes" id="UP001140510">
    <property type="component" value="Unassembled WGS sequence"/>
</dbReference>
<dbReference type="OrthoDB" id="5130013at2759"/>
<evidence type="ECO:0000313" key="2">
    <source>
        <dbReference type="Proteomes" id="UP001140510"/>
    </source>
</evidence>
<gene>
    <name evidence="1" type="ORF">N0V91_010383</name>
</gene>
<sequence>MERSGSSRRIGNYSIIIALVKAVWKKQDLIVDEKAEREVDWRDLVEEDDFTIAFAGTFHAASDMVMAASHHGSDRSAQIPVVIEDDAPSIKLGAMPHTDVDMSAAEPPTLPAEADTDTELLNKAVVASIWRRIPIENLIDPDASEQQMVDNIA</sequence>
<protein>
    <submittedName>
        <fullName evidence="1">Uncharacterized protein</fullName>
    </submittedName>
</protein>
<organism evidence="1 2">
    <name type="scientific">Didymella pomorum</name>
    <dbReference type="NCBI Taxonomy" id="749634"/>
    <lineage>
        <taxon>Eukaryota</taxon>
        <taxon>Fungi</taxon>
        <taxon>Dikarya</taxon>
        <taxon>Ascomycota</taxon>
        <taxon>Pezizomycotina</taxon>
        <taxon>Dothideomycetes</taxon>
        <taxon>Pleosporomycetidae</taxon>
        <taxon>Pleosporales</taxon>
        <taxon>Pleosporineae</taxon>
        <taxon>Didymellaceae</taxon>
        <taxon>Didymella</taxon>
    </lineage>
</organism>
<evidence type="ECO:0000313" key="1">
    <source>
        <dbReference type="EMBL" id="KAJ4398208.1"/>
    </source>
</evidence>
<dbReference type="EMBL" id="JAPEVA010000136">
    <property type="protein sequence ID" value="KAJ4398208.1"/>
    <property type="molecule type" value="Genomic_DNA"/>
</dbReference>
<proteinExistence type="predicted"/>
<name>A0A9W8Z5K6_9PLEO</name>
<reference evidence="1" key="1">
    <citation type="submission" date="2022-10" db="EMBL/GenBank/DDBJ databases">
        <title>Tapping the CABI collections for fungal endophytes: first genome assemblies for Collariella, Neodidymelliopsis, Ascochyta clinopodiicola, Didymella pomorum, Didymosphaeria variabile, Neocosmospora piperis and Neocucurbitaria cava.</title>
        <authorList>
            <person name="Hill R."/>
        </authorList>
    </citation>
    <scope>NUCLEOTIDE SEQUENCE</scope>
    <source>
        <strain evidence="1">IMI 355091</strain>
    </source>
</reference>
<accession>A0A9W8Z5K6</accession>